<evidence type="ECO:0000313" key="2">
    <source>
        <dbReference type="Proteomes" id="UP001226762"/>
    </source>
</evidence>
<name>A0AAE3WEF6_9RHOB</name>
<dbReference type="InterPro" id="IPR018727">
    <property type="entry name" value="DUF2267"/>
</dbReference>
<evidence type="ECO:0000313" key="1">
    <source>
        <dbReference type="EMBL" id="MDQ2091079.1"/>
    </source>
</evidence>
<dbReference type="AlphaFoldDB" id="A0AAE3WEF6"/>
<dbReference type="Gene3D" id="1.10.490.110">
    <property type="entry name" value="Uncharacterized conserved protein DUF2267"/>
    <property type="match status" value="1"/>
</dbReference>
<keyword evidence="2" id="KW-1185">Reference proteome</keyword>
<comment type="caution">
    <text evidence="1">The sequence shown here is derived from an EMBL/GenBank/DDBJ whole genome shotgun (WGS) entry which is preliminary data.</text>
</comment>
<dbReference type="RefSeq" id="WP_306736532.1">
    <property type="nucleotide sequence ID" value="NZ_JANHAX010000004.1"/>
</dbReference>
<reference evidence="1" key="2">
    <citation type="submission" date="2023-02" db="EMBL/GenBank/DDBJ databases">
        <title>'Rhodoalgimonas zhirmunskyi' gen. nov., isolated from a red alga.</title>
        <authorList>
            <person name="Nedashkovskaya O.I."/>
            <person name="Otstavnykh N.Y."/>
            <person name="Bystritskaya E.P."/>
            <person name="Balabanova L.A."/>
            <person name="Isaeva M.P."/>
        </authorList>
    </citation>
    <scope>NUCLEOTIDE SEQUENCE</scope>
    <source>
        <strain evidence="1">KCTC 52189</strain>
    </source>
</reference>
<dbReference type="Pfam" id="PF10025">
    <property type="entry name" value="DUF2267"/>
    <property type="match status" value="1"/>
</dbReference>
<dbReference type="EMBL" id="JANHAX010000004">
    <property type="protein sequence ID" value="MDQ2091079.1"/>
    <property type="molecule type" value="Genomic_DNA"/>
</dbReference>
<proteinExistence type="predicted"/>
<reference evidence="1" key="1">
    <citation type="submission" date="2022-07" db="EMBL/GenBank/DDBJ databases">
        <authorList>
            <person name="Otstavnykh N."/>
            <person name="Isaeva M."/>
            <person name="Bystritskaya E."/>
        </authorList>
    </citation>
    <scope>NUCLEOTIDE SEQUENCE</scope>
    <source>
        <strain evidence="1">KCTC 52189</strain>
    </source>
</reference>
<organism evidence="1 2">
    <name type="scientific">Marimonas arenosa</name>
    <dbReference type="NCBI Taxonomy" id="1795305"/>
    <lineage>
        <taxon>Bacteria</taxon>
        <taxon>Pseudomonadati</taxon>
        <taxon>Pseudomonadota</taxon>
        <taxon>Alphaproteobacteria</taxon>
        <taxon>Rhodobacterales</taxon>
        <taxon>Paracoccaceae</taxon>
        <taxon>Marimonas</taxon>
    </lineage>
</organism>
<dbReference type="InterPro" id="IPR038282">
    <property type="entry name" value="DUF2267_sf"/>
</dbReference>
<sequence length="148" mass="17083">MPWAYRHATRDWRAFLEDAKEELGLTSDNMAYTAVQGVLLTFRRRLTPTQGLAFADQLPAVLRAIFVARWDISQPPEPWISLEELNAEARALRPHHNLTPQHAIEATARALRAHVRQVDFDRMLETLPPEARAFWLAEHPETIPRETK</sequence>
<gene>
    <name evidence="1" type="ORF">NO357_14335</name>
</gene>
<dbReference type="Proteomes" id="UP001226762">
    <property type="component" value="Unassembled WGS sequence"/>
</dbReference>
<protein>
    <submittedName>
        <fullName evidence="1">DUF2267 domain-containing protein</fullName>
    </submittedName>
</protein>
<accession>A0AAE3WEF6</accession>